<comment type="caution">
    <text evidence="2">The sequence shown here is derived from an EMBL/GenBank/DDBJ whole genome shotgun (WGS) entry which is preliminary data.</text>
</comment>
<organism evidence="2 3">
    <name type="scientific">Elysia crispata</name>
    <name type="common">lettuce slug</name>
    <dbReference type="NCBI Taxonomy" id="231223"/>
    <lineage>
        <taxon>Eukaryota</taxon>
        <taxon>Metazoa</taxon>
        <taxon>Spiralia</taxon>
        <taxon>Lophotrochozoa</taxon>
        <taxon>Mollusca</taxon>
        <taxon>Gastropoda</taxon>
        <taxon>Heterobranchia</taxon>
        <taxon>Euthyneura</taxon>
        <taxon>Panpulmonata</taxon>
        <taxon>Sacoglossa</taxon>
        <taxon>Placobranchoidea</taxon>
        <taxon>Plakobranchidae</taxon>
        <taxon>Elysia</taxon>
    </lineage>
</organism>
<name>A0AAE0YLT3_9GAST</name>
<evidence type="ECO:0000313" key="3">
    <source>
        <dbReference type="Proteomes" id="UP001283361"/>
    </source>
</evidence>
<protein>
    <submittedName>
        <fullName evidence="2">Uncharacterized protein</fullName>
    </submittedName>
</protein>
<feature type="compositionally biased region" description="Polar residues" evidence="1">
    <location>
        <begin position="103"/>
        <end position="128"/>
    </location>
</feature>
<reference evidence="2" key="1">
    <citation type="journal article" date="2023" name="G3 (Bethesda)">
        <title>A reference genome for the long-term kleptoplast-retaining sea slug Elysia crispata morphotype clarki.</title>
        <authorList>
            <person name="Eastman K.E."/>
            <person name="Pendleton A.L."/>
            <person name="Shaikh M.A."/>
            <person name="Suttiyut T."/>
            <person name="Ogas R."/>
            <person name="Tomko P."/>
            <person name="Gavelis G."/>
            <person name="Widhalm J.R."/>
            <person name="Wisecaver J.H."/>
        </authorList>
    </citation>
    <scope>NUCLEOTIDE SEQUENCE</scope>
    <source>
        <strain evidence="2">ECLA1</strain>
    </source>
</reference>
<keyword evidence="3" id="KW-1185">Reference proteome</keyword>
<evidence type="ECO:0000256" key="1">
    <source>
        <dbReference type="SAM" id="MobiDB-lite"/>
    </source>
</evidence>
<gene>
    <name evidence="2" type="ORF">RRG08_012411</name>
</gene>
<feature type="region of interest" description="Disordered" evidence="1">
    <location>
        <begin position="101"/>
        <end position="128"/>
    </location>
</feature>
<dbReference type="Proteomes" id="UP001283361">
    <property type="component" value="Unassembled WGS sequence"/>
</dbReference>
<proteinExistence type="predicted"/>
<evidence type="ECO:0000313" key="2">
    <source>
        <dbReference type="EMBL" id="KAK3748417.1"/>
    </source>
</evidence>
<accession>A0AAE0YLT3</accession>
<dbReference type="EMBL" id="JAWDGP010006023">
    <property type="protein sequence ID" value="KAK3748417.1"/>
    <property type="molecule type" value="Genomic_DNA"/>
</dbReference>
<dbReference type="AlphaFoldDB" id="A0AAE0YLT3"/>
<sequence>MAVITHSVYPGATKECGYLTGVFSSAACPGRGNTTRDFETRSPTVILNLRQIENYRKILPTLLTKFRDPFSNGDTESPTNRKVPKDLTNFINQVFRAPFCNGDTESPTNQELENDLTNCNDQVSGPVL</sequence>